<gene>
    <name evidence="1" type="ORF">Mth01_25810</name>
</gene>
<protein>
    <submittedName>
        <fullName evidence="1">Uncharacterized protein</fullName>
    </submittedName>
</protein>
<reference evidence="1" key="1">
    <citation type="submission" date="2021-01" db="EMBL/GenBank/DDBJ databases">
        <title>Whole genome shotgun sequence of Sphaerimonospora thailandensis NBRC 107569.</title>
        <authorList>
            <person name="Komaki H."/>
            <person name="Tamura T."/>
        </authorList>
    </citation>
    <scope>NUCLEOTIDE SEQUENCE</scope>
    <source>
        <strain evidence="1">NBRC 107569</strain>
    </source>
</reference>
<organism evidence="1 2">
    <name type="scientific">Sphaerimonospora thailandensis</name>
    <dbReference type="NCBI Taxonomy" id="795644"/>
    <lineage>
        <taxon>Bacteria</taxon>
        <taxon>Bacillati</taxon>
        <taxon>Actinomycetota</taxon>
        <taxon>Actinomycetes</taxon>
        <taxon>Streptosporangiales</taxon>
        <taxon>Streptosporangiaceae</taxon>
        <taxon>Sphaerimonospora</taxon>
    </lineage>
</organism>
<dbReference type="AlphaFoldDB" id="A0A8J3R8B7"/>
<dbReference type="EMBL" id="BOOG01000021">
    <property type="protein sequence ID" value="GIH70328.1"/>
    <property type="molecule type" value="Genomic_DNA"/>
</dbReference>
<evidence type="ECO:0000313" key="1">
    <source>
        <dbReference type="EMBL" id="GIH70328.1"/>
    </source>
</evidence>
<accession>A0A8J3R8B7</accession>
<comment type="caution">
    <text evidence="1">The sequence shown here is derived from an EMBL/GenBank/DDBJ whole genome shotgun (WGS) entry which is preliminary data.</text>
</comment>
<evidence type="ECO:0000313" key="2">
    <source>
        <dbReference type="Proteomes" id="UP000610966"/>
    </source>
</evidence>
<sequence length="89" mass="9176">MGLAGARLMPYTSHGHPYGVVDTSQPKPTAIARCGGPGLCKTCRAEAGLDTPTDVEVWHCQGPHCTATAPAEADCWVDDLGGPFCGVHG</sequence>
<dbReference type="Proteomes" id="UP000610966">
    <property type="component" value="Unassembled WGS sequence"/>
</dbReference>
<proteinExistence type="predicted"/>
<name>A0A8J3R8B7_9ACTN</name>
<keyword evidence="2" id="KW-1185">Reference proteome</keyword>